<accession>A0A8S0WVF0</accession>
<sequence length="119" mass="13994">MLANRTTLYRTLLRELRLSIEPPRRVNRSIVSHFRSIAEQLGSHDTPRARQDFENAILFLKSQREHKVREEYPGMSHILISTQKRLLERYNPLFDLTAQERIEATARRVGLNMPKTPEA</sequence>
<name>A0A8S0WVF0_CYCAE</name>
<evidence type="ECO:0000313" key="1">
    <source>
        <dbReference type="EMBL" id="CAA7259708.1"/>
    </source>
</evidence>
<keyword evidence="2" id="KW-1185">Reference proteome</keyword>
<evidence type="ECO:0000313" key="2">
    <source>
        <dbReference type="Proteomes" id="UP000467700"/>
    </source>
</evidence>
<protein>
    <recommendedName>
        <fullName evidence="3">Complex 1 LYR protein</fullName>
    </recommendedName>
</protein>
<reference evidence="1 2" key="1">
    <citation type="submission" date="2020-01" db="EMBL/GenBank/DDBJ databases">
        <authorList>
            <person name="Gupta K D."/>
        </authorList>
    </citation>
    <scope>NUCLEOTIDE SEQUENCE [LARGE SCALE GENOMIC DNA]</scope>
</reference>
<dbReference type="PANTHER" id="PTHR28015:SF1">
    <property type="entry name" value="ATP SYNTHASE ASSEMBLY FACTOR FMC1, MITOCHONDRIAL"/>
    <property type="match status" value="1"/>
</dbReference>
<dbReference type="OrthoDB" id="15893at2759"/>
<dbReference type="Pfam" id="PF13233">
    <property type="entry name" value="Complex1_LYR_2"/>
    <property type="match status" value="1"/>
</dbReference>
<dbReference type="GO" id="GO:0033615">
    <property type="term" value="P:mitochondrial proton-transporting ATP synthase complex assembly"/>
    <property type="evidence" value="ECO:0007669"/>
    <property type="project" value="InterPro"/>
</dbReference>
<dbReference type="InterPro" id="IPR039196">
    <property type="entry name" value="Fmc1"/>
</dbReference>
<dbReference type="GO" id="GO:0005759">
    <property type="term" value="C:mitochondrial matrix"/>
    <property type="evidence" value="ECO:0007669"/>
    <property type="project" value="TreeGrafter"/>
</dbReference>
<gene>
    <name evidence="1" type="ORF">AAE3_LOCUS2294</name>
</gene>
<comment type="caution">
    <text evidence="1">The sequence shown here is derived from an EMBL/GenBank/DDBJ whole genome shotgun (WGS) entry which is preliminary data.</text>
</comment>
<dbReference type="EMBL" id="CACVBS010000028">
    <property type="protein sequence ID" value="CAA7259708.1"/>
    <property type="molecule type" value="Genomic_DNA"/>
</dbReference>
<proteinExistence type="predicted"/>
<dbReference type="AlphaFoldDB" id="A0A8S0WVF0"/>
<dbReference type="PANTHER" id="PTHR28015">
    <property type="entry name" value="ATP SYNTHASE ASSEMBLY FACTOR FMC1, MITOCHONDRIAL"/>
    <property type="match status" value="1"/>
</dbReference>
<organism evidence="1 2">
    <name type="scientific">Cyclocybe aegerita</name>
    <name type="common">Black poplar mushroom</name>
    <name type="synonym">Agrocybe aegerita</name>
    <dbReference type="NCBI Taxonomy" id="1973307"/>
    <lineage>
        <taxon>Eukaryota</taxon>
        <taxon>Fungi</taxon>
        <taxon>Dikarya</taxon>
        <taxon>Basidiomycota</taxon>
        <taxon>Agaricomycotina</taxon>
        <taxon>Agaricomycetes</taxon>
        <taxon>Agaricomycetidae</taxon>
        <taxon>Agaricales</taxon>
        <taxon>Agaricineae</taxon>
        <taxon>Bolbitiaceae</taxon>
        <taxon>Cyclocybe</taxon>
    </lineage>
</organism>
<dbReference type="Proteomes" id="UP000467700">
    <property type="component" value="Unassembled WGS sequence"/>
</dbReference>
<evidence type="ECO:0008006" key="3">
    <source>
        <dbReference type="Google" id="ProtNLM"/>
    </source>
</evidence>